<feature type="transmembrane region" description="Helical" evidence="5">
    <location>
        <begin position="389"/>
        <end position="408"/>
    </location>
</feature>
<accession>A0ABZ1IMH6</accession>
<dbReference type="InterPro" id="IPR036259">
    <property type="entry name" value="MFS_trans_sf"/>
</dbReference>
<evidence type="ECO:0000256" key="2">
    <source>
        <dbReference type="ARBA" id="ARBA00022692"/>
    </source>
</evidence>
<evidence type="ECO:0000256" key="5">
    <source>
        <dbReference type="SAM" id="Phobius"/>
    </source>
</evidence>
<evidence type="ECO:0000256" key="1">
    <source>
        <dbReference type="ARBA" id="ARBA00004651"/>
    </source>
</evidence>
<evidence type="ECO:0000256" key="4">
    <source>
        <dbReference type="ARBA" id="ARBA00023136"/>
    </source>
</evidence>
<evidence type="ECO:0000313" key="8">
    <source>
        <dbReference type="Proteomes" id="UP001330812"/>
    </source>
</evidence>
<reference evidence="7 8" key="1">
    <citation type="journal article" date="2015" name="Int. J. Syst. Evol. Microbiol.">
        <title>Amycolatopsis rhabdoformis sp. nov., an actinomycete isolated from a tropical forest soil.</title>
        <authorList>
            <person name="Souza W.R."/>
            <person name="Silva R.E."/>
            <person name="Goodfellow M."/>
            <person name="Busarakam K."/>
            <person name="Figueiro F.S."/>
            <person name="Ferreira D."/>
            <person name="Rodrigues-Filho E."/>
            <person name="Moraes L.A.B."/>
            <person name="Zucchi T.D."/>
        </authorList>
    </citation>
    <scope>NUCLEOTIDE SEQUENCE [LARGE SCALE GENOMIC DNA]</scope>
    <source>
        <strain evidence="7 8">NCIMB 14900</strain>
    </source>
</reference>
<keyword evidence="8" id="KW-1185">Reference proteome</keyword>
<feature type="transmembrane region" description="Helical" evidence="5">
    <location>
        <begin position="25"/>
        <end position="47"/>
    </location>
</feature>
<keyword evidence="4 5" id="KW-0472">Membrane</keyword>
<feature type="transmembrane region" description="Helical" evidence="5">
    <location>
        <begin position="153"/>
        <end position="171"/>
    </location>
</feature>
<dbReference type="Proteomes" id="UP001330812">
    <property type="component" value="Chromosome"/>
</dbReference>
<dbReference type="RefSeq" id="WP_326837714.1">
    <property type="nucleotide sequence ID" value="NZ_CP142149.1"/>
</dbReference>
<dbReference type="InterPro" id="IPR020846">
    <property type="entry name" value="MFS_dom"/>
</dbReference>
<dbReference type="PANTHER" id="PTHR23508:SF10">
    <property type="entry name" value="CARBOXYLIC ACID TRANSPORTER PROTEIN HOMOLOG"/>
    <property type="match status" value="1"/>
</dbReference>
<sequence>MSKSTTSRPIIDVLPLIENQKAGRFWTALFSVSWLVAFLDGFDLQVISFAGRYLKKSFDLTNTQLGTLGTVGVVGTLVGGIVIGYLGDRVGRKPAIVVSVTGFGIFMVLVAFAQNYPELVLLRLVTGLFVGGALPPVWALVSEFAPIRMRSTSVVIVMVGYSLGSASGGPLSNLLIPRFGWQSVFLVGGAASLVVLIAVVALLPESVKFLAQKGLAPEKIARTLRRLRPGLTLPDNAQYVVGTEVVERKQFTPAALFRGRLAVITALVWASYFCSATVVFYLTFWGPILNEQIGFSVSAAATLAAGTSAAGALGQVLIGRFIDHRGAGAIAYMPLLAVPCLLVIGFVHLSALAYVVVLLLSNVFIIGGHGGVISVSGIFYRPAIRANGAGWATSVSKLGAMLGPWLAGVLLDHGLDAKDTFFVFAAFPLAMMVLLIALGRIQRRLPATADGSLRTAPDAGVPVPAPATTKPGVS</sequence>
<organism evidence="7 8">
    <name type="scientific">Amycolatopsis rhabdoformis</name>
    <dbReference type="NCBI Taxonomy" id="1448059"/>
    <lineage>
        <taxon>Bacteria</taxon>
        <taxon>Bacillati</taxon>
        <taxon>Actinomycetota</taxon>
        <taxon>Actinomycetes</taxon>
        <taxon>Pseudonocardiales</taxon>
        <taxon>Pseudonocardiaceae</taxon>
        <taxon>Amycolatopsis</taxon>
    </lineage>
</organism>
<feature type="transmembrane region" description="Helical" evidence="5">
    <location>
        <begin position="295"/>
        <end position="318"/>
    </location>
</feature>
<feature type="transmembrane region" description="Helical" evidence="5">
    <location>
        <begin position="120"/>
        <end position="141"/>
    </location>
</feature>
<evidence type="ECO:0000259" key="6">
    <source>
        <dbReference type="PROSITE" id="PS50850"/>
    </source>
</evidence>
<dbReference type="SUPFAM" id="SSF103473">
    <property type="entry name" value="MFS general substrate transporter"/>
    <property type="match status" value="1"/>
</dbReference>
<feature type="transmembrane region" description="Helical" evidence="5">
    <location>
        <begin position="261"/>
        <end position="283"/>
    </location>
</feature>
<evidence type="ECO:0000256" key="3">
    <source>
        <dbReference type="ARBA" id="ARBA00022989"/>
    </source>
</evidence>
<dbReference type="PANTHER" id="PTHR23508">
    <property type="entry name" value="CARBOXYLIC ACID TRANSPORTER PROTEIN HOMOLOG"/>
    <property type="match status" value="1"/>
</dbReference>
<proteinExistence type="predicted"/>
<feature type="domain" description="Major facilitator superfamily (MFS) profile" evidence="6">
    <location>
        <begin position="29"/>
        <end position="443"/>
    </location>
</feature>
<feature type="transmembrane region" description="Helical" evidence="5">
    <location>
        <begin position="67"/>
        <end position="87"/>
    </location>
</feature>
<gene>
    <name evidence="7" type="ORF">VSH64_22975</name>
</gene>
<name>A0ABZ1IMH6_9PSEU</name>
<keyword evidence="2 5" id="KW-0812">Transmembrane</keyword>
<dbReference type="PROSITE" id="PS50850">
    <property type="entry name" value="MFS"/>
    <property type="match status" value="1"/>
</dbReference>
<dbReference type="Gene3D" id="1.20.1250.20">
    <property type="entry name" value="MFS general substrate transporter like domains"/>
    <property type="match status" value="1"/>
</dbReference>
<dbReference type="InterPro" id="IPR011701">
    <property type="entry name" value="MFS"/>
</dbReference>
<dbReference type="PROSITE" id="PS00217">
    <property type="entry name" value="SUGAR_TRANSPORT_2"/>
    <property type="match status" value="1"/>
</dbReference>
<feature type="transmembrane region" description="Helical" evidence="5">
    <location>
        <begin position="94"/>
        <end position="114"/>
    </location>
</feature>
<dbReference type="Pfam" id="PF07690">
    <property type="entry name" value="MFS_1"/>
    <property type="match status" value="1"/>
</dbReference>
<feature type="transmembrane region" description="Helical" evidence="5">
    <location>
        <begin position="330"/>
        <end position="349"/>
    </location>
</feature>
<comment type="subcellular location">
    <subcellularLocation>
        <location evidence="1">Cell membrane</location>
        <topology evidence="1">Multi-pass membrane protein</topology>
    </subcellularLocation>
</comment>
<protein>
    <submittedName>
        <fullName evidence="7">MFS transporter</fullName>
    </submittedName>
</protein>
<evidence type="ECO:0000313" key="7">
    <source>
        <dbReference type="EMBL" id="WSE34907.1"/>
    </source>
</evidence>
<dbReference type="InterPro" id="IPR005829">
    <property type="entry name" value="Sugar_transporter_CS"/>
</dbReference>
<keyword evidence="3 5" id="KW-1133">Transmembrane helix</keyword>
<feature type="transmembrane region" description="Helical" evidence="5">
    <location>
        <begin position="355"/>
        <end position="380"/>
    </location>
</feature>
<dbReference type="EMBL" id="CP142149">
    <property type="protein sequence ID" value="WSE34907.1"/>
    <property type="molecule type" value="Genomic_DNA"/>
</dbReference>
<feature type="transmembrane region" description="Helical" evidence="5">
    <location>
        <begin position="420"/>
        <end position="438"/>
    </location>
</feature>
<feature type="transmembrane region" description="Helical" evidence="5">
    <location>
        <begin position="183"/>
        <end position="203"/>
    </location>
</feature>